<accession>T0Z261</accession>
<comment type="caution">
    <text evidence="1">The sequence shown here is derived from an EMBL/GenBank/DDBJ whole genome shotgun (WGS) entry which is preliminary data.</text>
</comment>
<dbReference type="EMBL" id="AUZY01009418">
    <property type="protein sequence ID" value="EQD42041.1"/>
    <property type="molecule type" value="Genomic_DNA"/>
</dbReference>
<name>T0Z261_9ZZZZ</name>
<evidence type="ECO:0000313" key="1">
    <source>
        <dbReference type="EMBL" id="EQD42041.1"/>
    </source>
</evidence>
<sequence>KTKTDNPTLYKFPERATDDLKSNPFCGIQIPKRQIPKTYVQKYGIDNLWKYNLPDAWRLVYSVAGSEIEIIAILLEWFPHKEYEKRFNY</sequence>
<proteinExistence type="predicted"/>
<organism evidence="1">
    <name type="scientific">mine drainage metagenome</name>
    <dbReference type="NCBI Taxonomy" id="410659"/>
    <lineage>
        <taxon>unclassified sequences</taxon>
        <taxon>metagenomes</taxon>
        <taxon>ecological metagenomes</taxon>
    </lineage>
</organism>
<dbReference type="AlphaFoldDB" id="T0Z261"/>
<gene>
    <name evidence="1" type="ORF">B1B_14237</name>
</gene>
<reference evidence="1" key="2">
    <citation type="journal article" date="2014" name="ISME J.">
        <title>Microbial stratification in low pH oxic and suboxic macroscopic growths along an acid mine drainage.</title>
        <authorList>
            <person name="Mendez-Garcia C."/>
            <person name="Mesa V."/>
            <person name="Sprenger R.R."/>
            <person name="Richter M."/>
            <person name="Diez M.S."/>
            <person name="Solano J."/>
            <person name="Bargiela R."/>
            <person name="Golyshina O.V."/>
            <person name="Manteca A."/>
            <person name="Ramos J.L."/>
            <person name="Gallego J.R."/>
            <person name="Llorente I."/>
            <person name="Martins Dos Santos V.A."/>
            <person name="Jensen O.N."/>
            <person name="Pelaez A.I."/>
            <person name="Sanchez J."/>
            <person name="Ferrer M."/>
        </authorList>
    </citation>
    <scope>NUCLEOTIDE SEQUENCE</scope>
</reference>
<protein>
    <submittedName>
        <fullName evidence="1">Uncharacterized protein</fullName>
    </submittedName>
</protein>
<feature type="non-terminal residue" evidence="1">
    <location>
        <position position="1"/>
    </location>
</feature>
<reference evidence="1" key="1">
    <citation type="submission" date="2013-08" db="EMBL/GenBank/DDBJ databases">
        <authorList>
            <person name="Mendez C."/>
            <person name="Richter M."/>
            <person name="Ferrer M."/>
            <person name="Sanchez J."/>
        </authorList>
    </citation>
    <scope>NUCLEOTIDE SEQUENCE</scope>
</reference>